<keyword evidence="12" id="KW-1185">Reference proteome</keyword>
<dbReference type="Pfam" id="PF26549">
    <property type="entry name" value="Tricorn_N"/>
    <property type="match status" value="1"/>
</dbReference>
<dbReference type="PROSITE" id="PS50106">
    <property type="entry name" value="PDZ"/>
    <property type="match status" value="1"/>
</dbReference>
<keyword evidence="5 7" id="KW-0378">Hydrolase</keyword>
<dbReference type="Pfam" id="PF14684">
    <property type="entry name" value="Tricorn_C1"/>
    <property type="match status" value="1"/>
</dbReference>
<dbReference type="PANTHER" id="PTHR43253">
    <property type="entry name" value="TRICORN PROTEASE HOMOLOG 2-RELATED"/>
    <property type="match status" value="1"/>
</dbReference>
<accession>A0ABR9AFD7</accession>
<dbReference type="Gene3D" id="2.30.42.10">
    <property type="match status" value="1"/>
</dbReference>
<comment type="similarity">
    <text evidence="2 7">Belongs to the peptidase S41B family.</text>
</comment>
<evidence type="ECO:0000256" key="9">
    <source>
        <dbReference type="SAM" id="SignalP"/>
    </source>
</evidence>
<evidence type="ECO:0000256" key="5">
    <source>
        <dbReference type="ARBA" id="ARBA00022801"/>
    </source>
</evidence>
<evidence type="ECO:0000256" key="6">
    <source>
        <dbReference type="ARBA" id="ARBA00022825"/>
    </source>
</evidence>
<dbReference type="Gene3D" id="2.120.10.30">
    <property type="entry name" value="TolB, C-terminal domain"/>
    <property type="match status" value="1"/>
</dbReference>
<dbReference type="InterPro" id="IPR011659">
    <property type="entry name" value="WD40"/>
</dbReference>
<organism evidence="11 12">
    <name type="scientific">Echinicola arenosa</name>
    <dbReference type="NCBI Taxonomy" id="2774144"/>
    <lineage>
        <taxon>Bacteria</taxon>
        <taxon>Pseudomonadati</taxon>
        <taxon>Bacteroidota</taxon>
        <taxon>Cytophagia</taxon>
        <taxon>Cytophagales</taxon>
        <taxon>Cyclobacteriaceae</taxon>
        <taxon>Echinicola</taxon>
    </lineage>
</organism>
<dbReference type="SMART" id="SM00245">
    <property type="entry name" value="TSPc"/>
    <property type="match status" value="1"/>
</dbReference>
<evidence type="ECO:0000256" key="2">
    <source>
        <dbReference type="ARBA" id="ARBA00008524"/>
    </source>
</evidence>
<comment type="function">
    <text evidence="7">Degrades oligopeptides.</text>
</comment>
<keyword evidence="9" id="KW-0732">Signal</keyword>
<comment type="caution">
    <text evidence="11">The sequence shown here is derived from an EMBL/GenBank/DDBJ whole genome shotgun (WGS) entry which is preliminary data.</text>
</comment>
<dbReference type="SUPFAM" id="SSF52096">
    <property type="entry name" value="ClpP/crotonase"/>
    <property type="match status" value="1"/>
</dbReference>
<evidence type="ECO:0000256" key="4">
    <source>
        <dbReference type="ARBA" id="ARBA00022670"/>
    </source>
</evidence>
<dbReference type="SUPFAM" id="SSF69304">
    <property type="entry name" value="Tricorn protease N-terminal domain"/>
    <property type="match status" value="2"/>
</dbReference>
<feature type="domain" description="PDZ" evidence="10">
    <location>
        <begin position="778"/>
        <end position="868"/>
    </location>
</feature>
<proteinExistence type="inferred from homology"/>
<dbReference type="Pfam" id="PF07676">
    <property type="entry name" value="PD40"/>
    <property type="match status" value="2"/>
</dbReference>
<dbReference type="InterPro" id="IPR001478">
    <property type="entry name" value="PDZ"/>
</dbReference>
<evidence type="ECO:0000256" key="1">
    <source>
        <dbReference type="ARBA" id="ARBA00004496"/>
    </source>
</evidence>
<evidence type="ECO:0000256" key="7">
    <source>
        <dbReference type="PIRNR" id="PIRNR036421"/>
    </source>
</evidence>
<dbReference type="Gene3D" id="3.90.226.10">
    <property type="entry name" value="2-enoyl-CoA Hydratase, Chain A, domain 1"/>
    <property type="match status" value="1"/>
</dbReference>
<comment type="subcellular location">
    <subcellularLocation>
        <location evidence="1 7">Cytoplasm</location>
    </subcellularLocation>
</comment>
<dbReference type="InterPro" id="IPR015943">
    <property type="entry name" value="WD40/YVTN_repeat-like_dom_sf"/>
</dbReference>
<dbReference type="InterPro" id="IPR011042">
    <property type="entry name" value="6-blade_b-propeller_TolB-like"/>
</dbReference>
<name>A0ABR9AFD7_9BACT</name>
<reference evidence="11 12" key="1">
    <citation type="submission" date="2020-09" db="EMBL/GenBank/DDBJ databases">
        <title>Echinicola sp. CAU 1574 isolated from sand of Sido Beach.</title>
        <authorList>
            <person name="Kim W."/>
        </authorList>
    </citation>
    <scope>NUCLEOTIDE SEQUENCE [LARGE SCALE GENOMIC DNA]</scope>
    <source>
        <strain evidence="11 12">CAU 1574</strain>
    </source>
</reference>
<feature type="chain" id="PRO_5046736671" description="Tricorn protease homolog" evidence="9">
    <location>
        <begin position="20"/>
        <end position="1078"/>
    </location>
</feature>
<gene>
    <name evidence="11" type="ORF">IFO69_01080</name>
</gene>
<dbReference type="InterPro" id="IPR028204">
    <property type="entry name" value="Tricorn_C1"/>
</dbReference>
<dbReference type="Gene3D" id="2.130.10.10">
    <property type="entry name" value="YVTN repeat-like/Quinoprotein amine dehydrogenase"/>
    <property type="match status" value="1"/>
</dbReference>
<dbReference type="SUPFAM" id="SSF82171">
    <property type="entry name" value="DPP6 N-terminal domain-like"/>
    <property type="match status" value="1"/>
</dbReference>
<dbReference type="InterPro" id="IPR005151">
    <property type="entry name" value="Tail-specific_protease"/>
</dbReference>
<dbReference type="EC" id="3.4.21.-" evidence="7"/>
<evidence type="ECO:0000313" key="11">
    <source>
        <dbReference type="EMBL" id="MBD8487330.1"/>
    </source>
</evidence>
<dbReference type="PIRSF" id="PIRSF036421">
    <property type="entry name" value="Tricorn_protease"/>
    <property type="match status" value="1"/>
</dbReference>
<feature type="region of interest" description="Disordered" evidence="8">
    <location>
        <begin position="568"/>
        <end position="592"/>
    </location>
</feature>
<dbReference type="SMART" id="SM00228">
    <property type="entry name" value="PDZ"/>
    <property type="match status" value="1"/>
</dbReference>
<sequence>MKKTFSVIALLFISAVLFAQENAKWMRYPSISPDGKTIIFGYMGNLYRVDAEGGAAVPITTSDYHDMRPVWSHDGKTIAFASNRFGNFDVFTMPSMGGTPTRLTFNSANDYPYDFTSDNKRVLFGSGRAAPAESVRFPGTGYWQNLYTIPTQGGRAILLTAAGAEEAHFNADGSQLVFQDRKGYEDPWRKHHTSAVSRDIWLYDVKEENYQQLSSFQGENREPVFAANGDSYYYLNEKDGTQNLYKGSLAGNADIQLTTFKDFPVRHLSISKDNKIAFTWKGEIYTFTDGNKPQKLAVQVMDDAAFEAIKQVDINNVSEFAVSPNGKEIAFVNRGEVFVTGIEDARTKNITNSPEQERMVEWSPDGKSLIYSGEKDGSWNVYRTTLKRPEEKYFFASTILTTEPLIATASEEFQATYSPDGKKIAFVEERNVLKIYDIDSKKTITVLPEGHNHSYSDGDWGYRWSPDSKWLLVDDEKGYMFSQNTALIKADGSGEIQYPINSGFGENRAKWAMEGKMMTYLSSKEGRKSLANQGSREYDIYAVFFDQEAYDRYAMSEEDFKLLEDLEKEEKKEEDKKENDSKDKKKEDAKEERETLKLDLKNLENRKVKLTINSSSISDYVLNKDGSKVYYLSSFEKGYDLWVTEPRTHSTKILAKMGGSPSGIEISEDGGTLYMSNRGRPVKVDAKSGKVTNISIDGDMKLDKAGEREYIFDHAWRQVKKKFYDPTLHGIDWDMYHEEYGKFLPHINNNYDFQELLSEFLGELNASHTGGRYYASQSDGDVTASLGLLYDETFTEAGIKISEVIAAGPLDVAQSKVKAGDIITAINGEEIGKDENWNKYLTNISGKKIVLNIKSGKESYEQTVQPTSMGEESQLMYKRWTITMEEMVDSLSNGQLGCVHVRGMNDGSFREVYETVLGRHMDKKALVVDTRFNGGGWLHDDLNTFLSGKTYLEFSPQGEKVKGGEPMARWTKPSIVLMSEGNYSDAFIFPYIYKQNGIGKLVGMPVAGTGTAVWWERQIDPSIIFGIPMIGTIGTDGEVTENKELEPDILVPLPYNDFLQGIDPQLETAVNELLKETN</sequence>
<evidence type="ECO:0000259" key="10">
    <source>
        <dbReference type="PROSITE" id="PS50106"/>
    </source>
</evidence>
<evidence type="ECO:0000256" key="3">
    <source>
        <dbReference type="ARBA" id="ARBA00022490"/>
    </source>
</evidence>
<dbReference type="SUPFAM" id="SSF50156">
    <property type="entry name" value="PDZ domain-like"/>
    <property type="match status" value="1"/>
</dbReference>
<dbReference type="CDD" id="cd07562">
    <property type="entry name" value="Peptidase_S41_TRI"/>
    <property type="match status" value="1"/>
</dbReference>
<dbReference type="RefSeq" id="WP_192007105.1">
    <property type="nucleotide sequence ID" value="NZ_JACYTQ010000001.1"/>
</dbReference>
<evidence type="ECO:0000256" key="8">
    <source>
        <dbReference type="SAM" id="MobiDB-lite"/>
    </source>
</evidence>
<keyword evidence="3 7" id="KW-0963">Cytoplasm</keyword>
<keyword evidence="4 7" id="KW-0645">Protease</keyword>
<dbReference type="Gene3D" id="2.120.10.60">
    <property type="entry name" value="Tricorn protease N-terminal domain"/>
    <property type="match status" value="2"/>
</dbReference>
<dbReference type="PANTHER" id="PTHR43253:SF1">
    <property type="entry name" value="TRICORN PROTEASE HOMOLOG 2-RELATED"/>
    <property type="match status" value="1"/>
</dbReference>
<evidence type="ECO:0000313" key="12">
    <source>
        <dbReference type="Proteomes" id="UP000647133"/>
    </source>
</evidence>
<dbReference type="EMBL" id="JACYTQ010000001">
    <property type="protein sequence ID" value="MBD8487330.1"/>
    <property type="molecule type" value="Genomic_DNA"/>
</dbReference>
<dbReference type="InterPro" id="IPR036034">
    <property type="entry name" value="PDZ_sf"/>
</dbReference>
<keyword evidence="6 7" id="KW-0720">Serine protease</keyword>
<feature type="signal peptide" evidence="9">
    <location>
        <begin position="1"/>
        <end position="19"/>
    </location>
</feature>
<protein>
    <recommendedName>
        <fullName evidence="7">Tricorn protease homolog</fullName>
        <ecNumber evidence="7">3.4.21.-</ecNumber>
    </recommendedName>
</protein>
<dbReference type="Pfam" id="PF03572">
    <property type="entry name" value="Peptidase_S41"/>
    <property type="match status" value="1"/>
</dbReference>
<dbReference type="Proteomes" id="UP000647133">
    <property type="component" value="Unassembled WGS sequence"/>
</dbReference>
<dbReference type="InterPro" id="IPR029045">
    <property type="entry name" value="ClpP/crotonase-like_dom_sf"/>
</dbReference>
<dbReference type="Gene3D" id="3.30.750.44">
    <property type="match status" value="1"/>
</dbReference>
<dbReference type="InterPro" id="IPR012393">
    <property type="entry name" value="Tricorn_protease"/>
</dbReference>